<proteinExistence type="predicted"/>
<geneLocation type="plasmid" evidence="3 4">
    <name>unnamed</name>
</geneLocation>
<organism evidence="3 4">
    <name type="scientific">Lysinibacillus pakistanensis</name>
    <dbReference type="NCBI Taxonomy" id="759811"/>
    <lineage>
        <taxon>Bacteria</taxon>
        <taxon>Bacillati</taxon>
        <taxon>Bacillota</taxon>
        <taxon>Bacilli</taxon>
        <taxon>Bacillales</taxon>
        <taxon>Bacillaceae</taxon>
        <taxon>Lysinibacillus</taxon>
    </lineage>
</organism>
<accession>A0ABX6DH53</accession>
<evidence type="ECO:0000313" key="4">
    <source>
        <dbReference type="Proteomes" id="UP000373269"/>
    </source>
</evidence>
<evidence type="ECO:0000256" key="1">
    <source>
        <dbReference type="SAM" id="MobiDB-lite"/>
    </source>
</evidence>
<keyword evidence="4" id="KW-1185">Reference proteome</keyword>
<sequence>MAKVDGRRNNGGNKNAGRKPKADEQKLIERLGKYEDKAHEKLEEAVGAGHSWAIKMYMEYRYGKPRETKDVNLTGDLPIFDL</sequence>
<reference evidence="3 4" key="1">
    <citation type="submission" date="2019-11" db="EMBL/GenBank/DDBJ databases">
        <title>Whole Genome Sequencing and Comparative Genomic Analyses of Lysinibacillus pakistanensis LZH-9, a Halotolerant Strain with Excellent COD Removal Capability.</title>
        <authorList>
            <person name="Zhou H."/>
        </authorList>
    </citation>
    <scope>NUCLEOTIDE SEQUENCE [LARGE SCALE GENOMIC DNA]</scope>
    <source>
        <strain evidence="3 4">LZH-9</strain>
        <plasmid evidence="3 4">unnamed</plasmid>
    </source>
</reference>
<gene>
    <name evidence="2" type="ORF">GDS87_24560</name>
    <name evidence="3" type="ORF">GDS87_24840</name>
</gene>
<protein>
    <submittedName>
        <fullName evidence="3">Uncharacterized protein</fullName>
    </submittedName>
</protein>
<keyword evidence="3" id="KW-0614">Plasmid</keyword>
<evidence type="ECO:0000313" key="3">
    <source>
        <dbReference type="EMBL" id="QGG54150.1"/>
    </source>
</evidence>
<feature type="region of interest" description="Disordered" evidence="1">
    <location>
        <begin position="1"/>
        <end position="24"/>
    </location>
</feature>
<dbReference type="RefSeq" id="WP_139535946.1">
    <property type="nucleotide sequence ID" value="NZ_CP045836.1"/>
</dbReference>
<name>A0ABX6DH53_9BACI</name>
<evidence type="ECO:0000313" key="2">
    <source>
        <dbReference type="EMBL" id="QGG54096.1"/>
    </source>
</evidence>
<dbReference type="Proteomes" id="UP000373269">
    <property type="component" value="Plasmid unnamed"/>
</dbReference>
<dbReference type="EMBL" id="CP045836">
    <property type="protein sequence ID" value="QGG54096.1"/>
    <property type="molecule type" value="Genomic_DNA"/>
</dbReference>
<dbReference type="EMBL" id="CP045836">
    <property type="protein sequence ID" value="QGG54150.1"/>
    <property type="molecule type" value="Genomic_DNA"/>
</dbReference>